<reference evidence="1" key="1">
    <citation type="submission" date="2018-11" db="EMBL/GenBank/DDBJ databases">
        <authorList>
            <person name="Alioto T."/>
            <person name="Alioto T."/>
        </authorList>
    </citation>
    <scope>NUCLEOTIDE SEQUENCE</scope>
</reference>
<dbReference type="Proteomes" id="UP000596742">
    <property type="component" value="Unassembled WGS sequence"/>
</dbReference>
<proteinExistence type="predicted"/>
<dbReference type="AlphaFoldDB" id="A0A8B6FJV6"/>
<dbReference type="SUPFAM" id="SSF63829">
    <property type="entry name" value="Calcium-dependent phosphotriesterase"/>
    <property type="match status" value="1"/>
</dbReference>
<gene>
    <name evidence="1" type="ORF">MGAL_10B034227</name>
</gene>
<dbReference type="Gene3D" id="2.120.10.30">
    <property type="entry name" value="TolB, C-terminal domain"/>
    <property type="match status" value="1"/>
</dbReference>
<dbReference type="InterPro" id="IPR011042">
    <property type="entry name" value="6-blade_b-propeller_TolB-like"/>
</dbReference>
<organism evidence="1 2">
    <name type="scientific">Mytilus galloprovincialis</name>
    <name type="common">Mediterranean mussel</name>
    <dbReference type="NCBI Taxonomy" id="29158"/>
    <lineage>
        <taxon>Eukaryota</taxon>
        <taxon>Metazoa</taxon>
        <taxon>Spiralia</taxon>
        <taxon>Lophotrochozoa</taxon>
        <taxon>Mollusca</taxon>
        <taxon>Bivalvia</taxon>
        <taxon>Autobranchia</taxon>
        <taxon>Pteriomorphia</taxon>
        <taxon>Mytilida</taxon>
        <taxon>Mytiloidea</taxon>
        <taxon>Mytilidae</taxon>
        <taxon>Mytilinae</taxon>
        <taxon>Mytilus</taxon>
    </lineage>
</organism>
<evidence type="ECO:0000313" key="2">
    <source>
        <dbReference type="Proteomes" id="UP000596742"/>
    </source>
</evidence>
<evidence type="ECO:0000313" key="1">
    <source>
        <dbReference type="EMBL" id="VDI49931.1"/>
    </source>
</evidence>
<name>A0A8B6FJV6_MYTGA</name>
<keyword evidence="2" id="KW-1185">Reference proteome</keyword>
<dbReference type="OrthoDB" id="6099347at2759"/>
<comment type="caution">
    <text evidence="1">The sequence shown here is derived from an EMBL/GenBank/DDBJ whole genome shotgun (WGS) entry which is preliminary data.</text>
</comment>
<accession>A0A8B6FJV6</accession>
<protein>
    <submittedName>
        <fullName evidence="1">Uncharacterized protein</fullName>
    </submittedName>
</protein>
<sequence>MSFRNMWTEDWTTNKLIYWRNRYVKSIFDISVKDIAIISPHELLISTGESQLKLLNGNTGKLTNSQYDVAPLIAYSIHIDRNQRFIIGATSPGPMFPISGRRLVKVFDKEGYKVTEYEHDSNGKPLFSFPYKITSTSNGNIFVIDFYSKENEPDFHPGRVVVIGQTGNILQIYAGHGDVNLRSNFMPRSIITTPLLDNVILADSLTHSLHILNNEGQILTCCQTFRLDHDMLFPYALAFSRPEHIFISCLYQRSKLYEVKYSGFF</sequence>
<dbReference type="EMBL" id="UYJE01006886">
    <property type="protein sequence ID" value="VDI49931.1"/>
    <property type="molecule type" value="Genomic_DNA"/>
</dbReference>